<accession>A0A2S5RHN0</accession>
<dbReference type="EMBL" id="PHNF01000001">
    <property type="protein sequence ID" value="PPE06836.1"/>
    <property type="molecule type" value="Genomic_DNA"/>
</dbReference>
<evidence type="ECO:0000313" key="2">
    <source>
        <dbReference type="EMBL" id="PPE06836.1"/>
    </source>
</evidence>
<dbReference type="AlphaFoldDB" id="A0A2S5RHN0"/>
<proteinExistence type="predicted"/>
<dbReference type="Proteomes" id="UP000239785">
    <property type="component" value="Unassembled WGS sequence"/>
</dbReference>
<sequence length="191" mass="22676">MSKEHVQVVLILLIIASLIFIPIIICVLLLFKKRKRFKKPNPNLLKEIQLTNERVKNIYTEDSKKRPESFCGIFTIYIGARGKNWTNDFFKPVLVIKTYDISTEIKLIKEKVDQVINFDIKEIENFYKKMAFFLKYHKLTTNNIKYIQNHNINKSAPTEFIDKKLEETINYYKSSEHGFNPLDNIEDIYAY</sequence>
<protein>
    <submittedName>
        <fullName evidence="2">Uncharacterized protein</fullName>
    </submittedName>
</protein>
<comment type="caution">
    <text evidence="2">The sequence shown here is derived from an EMBL/GenBank/DDBJ whole genome shotgun (WGS) entry which is preliminary data.</text>
</comment>
<keyword evidence="1" id="KW-0812">Transmembrane</keyword>
<evidence type="ECO:0000256" key="1">
    <source>
        <dbReference type="SAM" id="Phobius"/>
    </source>
</evidence>
<name>A0A2S5RHN0_9MOLU</name>
<evidence type="ECO:0000313" key="3">
    <source>
        <dbReference type="Proteomes" id="UP000239785"/>
    </source>
</evidence>
<keyword evidence="1" id="KW-0472">Membrane</keyword>
<reference evidence="2 3" key="1">
    <citation type="submission" date="2017-11" db="EMBL/GenBank/DDBJ databases">
        <title>Genome sequence of Mesoplasma corruscae ELCA-2 (ATCC 49579).</title>
        <authorList>
            <person name="Lo W.-S."/>
            <person name="Kuo C.-H."/>
        </authorList>
    </citation>
    <scope>NUCLEOTIDE SEQUENCE [LARGE SCALE GENOMIC DNA]</scope>
    <source>
        <strain evidence="2 3">ELCA-2</strain>
    </source>
</reference>
<keyword evidence="1" id="KW-1133">Transmembrane helix</keyword>
<organism evidence="2 3">
    <name type="scientific">Mesoplasma corruscae</name>
    <dbReference type="NCBI Taxonomy" id="216874"/>
    <lineage>
        <taxon>Bacteria</taxon>
        <taxon>Bacillati</taxon>
        <taxon>Mycoplasmatota</taxon>
        <taxon>Mollicutes</taxon>
        <taxon>Entomoplasmatales</taxon>
        <taxon>Entomoplasmataceae</taxon>
        <taxon>Mesoplasma</taxon>
    </lineage>
</organism>
<dbReference type="RefSeq" id="WP_104207992.1">
    <property type="nucleotide sequence ID" value="NZ_PHNF01000001.1"/>
</dbReference>
<keyword evidence="3" id="KW-1185">Reference proteome</keyword>
<feature type="transmembrane region" description="Helical" evidence="1">
    <location>
        <begin position="6"/>
        <end position="31"/>
    </location>
</feature>
<gene>
    <name evidence="2" type="ORF">MCORR_v1c04670</name>
</gene>